<proteinExistence type="predicted"/>
<keyword evidence="1" id="KW-0732">Signal</keyword>
<dbReference type="AlphaFoldDB" id="A0A839IJJ1"/>
<dbReference type="RefSeq" id="WP_182807135.1">
    <property type="nucleotide sequence ID" value="NZ_JACJFM010000002.1"/>
</dbReference>
<dbReference type="PANTHER" id="PTHR34406">
    <property type="entry name" value="PROTEIN YCEI"/>
    <property type="match status" value="1"/>
</dbReference>
<name>A0A839IJJ1_9GAMM</name>
<dbReference type="InterPro" id="IPR036761">
    <property type="entry name" value="TTHA0802/YceI-like_sf"/>
</dbReference>
<feature type="signal peptide" evidence="1">
    <location>
        <begin position="1"/>
        <end position="22"/>
    </location>
</feature>
<keyword evidence="4" id="KW-1185">Reference proteome</keyword>
<dbReference type="SMART" id="SM00867">
    <property type="entry name" value="YceI"/>
    <property type="match status" value="1"/>
</dbReference>
<dbReference type="Pfam" id="PF04264">
    <property type="entry name" value="YceI"/>
    <property type="match status" value="1"/>
</dbReference>
<evidence type="ECO:0000259" key="2">
    <source>
        <dbReference type="SMART" id="SM00867"/>
    </source>
</evidence>
<dbReference type="EMBL" id="JACJFM010000002">
    <property type="protein sequence ID" value="MBB1485345.1"/>
    <property type="molecule type" value="Genomic_DNA"/>
</dbReference>
<feature type="domain" description="Lipid/polyisoprenoid-binding YceI-like" evidence="2">
    <location>
        <begin position="24"/>
        <end position="186"/>
    </location>
</feature>
<organism evidence="3 4">
    <name type="scientific">Oceanospirillum sediminis</name>
    <dbReference type="NCBI Taxonomy" id="2760088"/>
    <lineage>
        <taxon>Bacteria</taxon>
        <taxon>Pseudomonadati</taxon>
        <taxon>Pseudomonadota</taxon>
        <taxon>Gammaproteobacteria</taxon>
        <taxon>Oceanospirillales</taxon>
        <taxon>Oceanospirillaceae</taxon>
        <taxon>Oceanospirillum</taxon>
    </lineage>
</organism>
<evidence type="ECO:0000256" key="1">
    <source>
        <dbReference type="SAM" id="SignalP"/>
    </source>
</evidence>
<protein>
    <submittedName>
        <fullName evidence="3">YceI family protein</fullName>
    </submittedName>
</protein>
<dbReference type="InterPro" id="IPR007372">
    <property type="entry name" value="Lipid/polyisoprenoid-bd_YceI"/>
</dbReference>
<gene>
    <name evidence="3" type="ORF">H4O21_01770</name>
</gene>
<dbReference type="SUPFAM" id="SSF101874">
    <property type="entry name" value="YceI-like"/>
    <property type="match status" value="1"/>
</dbReference>
<accession>A0A839IJJ1</accession>
<feature type="chain" id="PRO_5032377404" evidence="1">
    <location>
        <begin position="23"/>
        <end position="188"/>
    </location>
</feature>
<evidence type="ECO:0000313" key="3">
    <source>
        <dbReference type="EMBL" id="MBB1485345.1"/>
    </source>
</evidence>
<sequence>MIKALFTPALLSAALISGSALAADYDIDPAHTTVLFKINHLGFSETVGRFNTFNGSYSYDEAKPSASAIEVTIDAESLDTNHDARDKHIKSPDFLDTKQYPEITFKSKGYKGSATQGTLTGELTLHGVTKDVNLAITKVGEGKDPWGNYRSGFNGSVTIKREEFGVDQMLGGIGNDVTIELFVEGIRK</sequence>
<dbReference type="Gene3D" id="2.40.128.110">
    <property type="entry name" value="Lipid/polyisoprenoid-binding, YceI-like"/>
    <property type="match status" value="1"/>
</dbReference>
<dbReference type="PANTHER" id="PTHR34406:SF1">
    <property type="entry name" value="PROTEIN YCEI"/>
    <property type="match status" value="1"/>
</dbReference>
<evidence type="ECO:0000313" key="4">
    <source>
        <dbReference type="Proteomes" id="UP000565262"/>
    </source>
</evidence>
<reference evidence="3 4" key="1">
    <citation type="submission" date="2020-08" db="EMBL/GenBank/DDBJ databases">
        <title>Oceanospirillum sp. nov. isolated from marine sediment.</title>
        <authorList>
            <person name="Ji X."/>
        </authorList>
    </citation>
    <scope>NUCLEOTIDE SEQUENCE [LARGE SCALE GENOMIC DNA]</scope>
    <source>
        <strain evidence="3 4">D5</strain>
    </source>
</reference>
<comment type="caution">
    <text evidence="3">The sequence shown here is derived from an EMBL/GenBank/DDBJ whole genome shotgun (WGS) entry which is preliminary data.</text>
</comment>
<dbReference type="Proteomes" id="UP000565262">
    <property type="component" value="Unassembled WGS sequence"/>
</dbReference>